<dbReference type="Pfam" id="PF00561">
    <property type="entry name" value="Abhydrolase_1"/>
    <property type="match status" value="2"/>
</dbReference>
<dbReference type="InterPro" id="IPR029058">
    <property type="entry name" value="AB_hydrolase_fold"/>
</dbReference>
<accession>A0A1B6KGJ6</accession>
<dbReference type="GO" id="GO:0017171">
    <property type="term" value="F:serine hydrolase activity"/>
    <property type="evidence" value="ECO:0007669"/>
    <property type="project" value="TreeGrafter"/>
</dbReference>
<dbReference type="Gene3D" id="3.40.50.1820">
    <property type="entry name" value="alpha/beta hydrolase"/>
    <property type="match status" value="1"/>
</dbReference>
<protein>
    <recommendedName>
        <fullName evidence="1">AB hydrolase-1 domain-containing protein</fullName>
    </recommendedName>
</protein>
<name>A0A1B6KGJ6_9HEMI</name>
<dbReference type="PANTHER" id="PTHR46331">
    <property type="entry name" value="VALACYCLOVIR HYDROLASE"/>
    <property type="match status" value="1"/>
</dbReference>
<feature type="domain" description="AB hydrolase-1" evidence="1">
    <location>
        <begin position="178"/>
        <end position="264"/>
    </location>
</feature>
<reference evidence="2" key="1">
    <citation type="submission" date="2015-11" db="EMBL/GenBank/DDBJ databases">
        <title>De novo transcriptome assembly of four potential Pierce s Disease insect vectors from Arizona vineyards.</title>
        <authorList>
            <person name="Tassone E.E."/>
        </authorList>
    </citation>
    <scope>NUCLEOTIDE SEQUENCE</scope>
</reference>
<feature type="domain" description="AB hydrolase-1" evidence="1">
    <location>
        <begin position="50"/>
        <end position="166"/>
    </location>
</feature>
<organism evidence="2">
    <name type="scientific">Graphocephala atropunctata</name>
    <dbReference type="NCBI Taxonomy" id="36148"/>
    <lineage>
        <taxon>Eukaryota</taxon>
        <taxon>Metazoa</taxon>
        <taxon>Ecdysozoa</taxon>
        <taxon>Arthropoda</taxon>
        <taxon>Hexapoda</taxon>
        <taxon>Insecta</taxon>
        <taxon>Pterygota</taxon>
        <taxon>Neoptera</taxon>
        <taxon>Paraneoptera</taxon>
        <taxon>Hemiptera</taxon>
        <taxon>Auchenorrhyncha</taxon>
        <taxon>Membracoidea</taxon>
        <taxon>Cicadellidae</taxon>
        <taxon>Cicadellinae</taxon>
        <taxon>Cicadellini</taxon>
        <taxon>Graphocephala</taxon>
    </lineage>
</organism>
<dbReference type="InterPro" id="IPR000073">
    <property type="entry name" value="AB_hydrolase_1"/>
</dbReference>
<gene>
    <name evidence="2" type="ORF">g.11805</name>
</gene>
<dbReference type="PANTHER" id="PTHR46331:SF2">
    <property type="entry name" value="VALACYCLOVIR HYDROLASE"/>
    <property type="match status" value="1"/>
</dbReference>
<dbReference type="SUPFAM" id="SSF53474">
    <property type="entry name" value="alpha/beta-Hydrolases"/>
    <property type="match status" value="1"/>
</dbReference>
<dbReference type="EMBL" id="GEBQ01029390">
    <property type="protein sequence ID" value="JAT10587.1"/>
    <property type="molecule type" value="Transcribed_RNA"/>
</dbReference>
<sequence>MIRFRSLPFSNSFYLKAVIMRNASFEIKDQTTTIGSYTINHAVVGNGEHTVLLLPGAMGTMQSDFAPQFSGLDKTKYTLVSWDPIGYGKSRPPQREFISDFYGNDAKIVAKLMKKLGKQQYSVVGWSDGAITGTILAAMFPSSVQRLVLLASMAYVTQEDVDIYKKLKDISKWTPQLRGKLEAVYGAENLERLWTSYCQYFIDLLRSGDGEVCRRFLPQVLCPTLVLHGELDPIVPLHHGKFVADNIPNAKFHLVEQGKHNFHYKFADDVNSRIDQFLSEK</sequence>
<proteinExistence type="predicted"/>
<evidence type="ECO:0000259" key="1">
    <source>
        <dbReference type="Pfam" id="PF00561"/>
    </source>
</evidence>
<dbReference type="AlphaFoldDB" id="A0A1B6KGJ6"/>
<evidence type="ECO:0000313" key="2">
    <source>
        <dbReference type="EMBL" id="JAT10587.1"/>
    </source>
</evidence>